<sequence>MAQSSFSLASRTKLSNGLSMPTIHLGVYLTSGKETYQAVRSALEAGYRAVDSAQMYHNEKETGKAISDFLTSDANTESLKREDIHYTSKLASNSAYETARKAIKRSVKEAGLGYIDLFLLHSPYGGKQARLDSWRAVEDAIHDGEVKIGGVSNYGVKHLQELLASNPRIPPAVNQVEVHPFNTRKDITSFCQQHGIVVEAYAPLVRALRMKHPEIVSLSNKYNCTPAQLLVRWSLQHGYVPLPKSTKKERIVENSEIGGFEIEDGDMETMDGLDEYLVTGKIIRLPGTPSHADTLIALLLLTGKFFSRLGSYRLRLIVEAEKSRVGVTAHRGWEHRSPHSKKSKMTLYAYCLSMNMPI</sequence>
<dbReference type="InterPro" id="IPR023210">
    <property type="entry name" value="NADP_OxRdtase_dom"/>
</dbReference>
<dbReference type="PROSITE" id="PS00063">
    <property type="entry name" value="ALDOKETO_REDUCTASE_3"/>
    <property type="match status" value="1"/>
</dbReference>
<dbReference type="GO" id="GO:0016491">
    <property type="term" value="F:oxidoreductase activity"/>
    <property type="evidence" value="ECO:0007669"/>
    <property type="project" value="UniProtKB-KW"/>
</dbReference>
<dbReference type="PANTHER" id="PTHR43827">
    <property type="entry name" value="2,5-DIKETO-D-GLUCONIC ACID REDUCTASE"/>
    <property type="match status" value="1"/>
</dbReference>
<protein>
    <recommendedName>
        <fullName evidence="3">NADP-dependent oxidoreductase domain-containing protein</fullName>
    </recommendedName>
</protein>
<comment type="caution">
    <text evidence="4">The sequence shown here is derived from an EMBL/GenBank/DDBJ whole genome shotgun (WGS) entry which is preliminary data.</text>
</comment>
<organism evidence="4 5">
    <name type="scientific">Alternaria panax</name>
    <dbReference type="NCBI Taxonomy" id="48097"/>
    <lineage>
        <taxon>Eukaryota</taxon>
        <taxon>Fungi</taxon>
        <taxon>Dikarya</taxon>
        <taxon>Ascomycota</taxon>
        <taxon>Pezizomycotina</taxon>
        <taxon>Dothideomycetes</taxon>
        <taxon>Pleosporomycetidae</taxon>
        <taxon>Pleosporales</taxon>
        <taxon>Pleosporineae</taxon>
        <taxon>Pleosporaceae</taxon>
        <taxon>Alternaria</taxon>
        <taxon>Alternaria sect. Panax</taxon>
    </lineage>
</organism>
<evidence type="ECO:0000256" key="2">
    <source>
        <dbReference type="ARBA" id="ARBA00023002"/>
    </source>
</evidence>
<comment type="similarity">
    <text evidence="1">Belongs to the aldo/keto reductase family.</text>
</comment>
<proteinExistence type="inferred from homology"/>
<dbReference type="PANTHER" id="PTHR43827:SF13">
    <property type="entry name" value="ALDO_KETO REDUCTASE FAMILY PROTEIN"/>
    <property type="match status" value="1"/>
</dbReference>
<dbReference type="InterPro" id="IPR036812">
    <property type="entry name" value="NAD(P)_OxRdtase_dom_sf"/>
</dbReference>
<dbReference type="InterPro" id="IPR018170">
    <property type="entry name" value="Aldo/ket_reductase_CS"/>
</dbReference>
<dbReference type="EMBL" id="JAANER010000004">
    <property type="protein sequence ID" value="KAG9190479.1"/>
    <property type="molecule type" value="Genomic_DNA"/>
</dbReference>
<evidence type="ECO:0000313" key="5">
    <source>
        <dbReference type="Proteomes" id="UP001199106"/>
    </source>
</evidence>
<accession>A0AAD4FH59</accession>
<dbReference type="AlphaFoldDB" id="A0AAD4FH59"/>
<name>A0AAD4FH59_9PLEO</name>
<reference evidence="4" key="1">
    <citation type="submission" date="2021-07" db="EMBL/GenBank/DDBJ databases">
        <title>Genome Resource of American Ginseng Black Spot Pathogen Alternaria panax.</title>
        <authorList>
            <person name="Qiu C."/>
            <person name="Wang W."/>
            <person name="Liu Z."/>
        </authorList>
    </citation>
    <scope>NUCLEOTIDE SEQUENCE</scope>
    <source>
        <strain evidence="4">BNCC115425</strain>
    </source>
</reference>
<evidence type="ECO:0000313" key="4">
    <source>
        <dbReference type="EMBL" id="KAG9190479.1"/>
    </source>
</evidence>
<dbReference type="Gene3D" id="3.20.20.100">
    <property type="entry name" value="NADP-dependent oxidoreductase domain"/>
    <property type="match status" value="1"/>
</dbReference>
<keyword evidence="5" id="KW-1185">Reference proteome</keyword>
<dbReference type="CDD" id="cd19071">
    <property type="entry name" value="AKR_AKR1-5-like"/>
    <property type="match status" value="1"/>
</dbReference>
<keyword evidence="2" id="KW-0560">Oxidoreductase</keyword>
<evidence type="ECO:0000256" key="1">
    <source>
        <dbReference type="ARBA" id="ARBA00007905"/>
    </source>
</evidence>
<dbReference type="InterPro" id="IPR020471">
    <property type="entry name" value="AKR"/>
</dbReference>
<evidence type="ECO:0000259" key="3">
    <source>
        <dbReference type="Pfam" id="PF00248"/>
    </source>
</evidence>
<feature type="domain" description="NADP-dependent oxidoreductase" evidence="3">
    <location>
        <begin position="33"/>
        <end position="274"/>
    </location>
</feature>
<gene>
    <name evidence="4" type="ORF">G6011_08567</name>
</gene>
<dbReference type="Proteomes" id="UP001199106">
    <property type="component" value="Unassembled WGS sequence"/>
</dbReference>
<dbReference type="PRINTS" id="PR00069">
    <property type="entry name" value="ALDKETRDTASE"/>
</dbReference>
<dbReference type="Pfam" id="PF00248">
    <property type="entry name" value="Aldo_ket_red"/>
    <property type="match status" value="1"/>
</dbReference>
<dbReference type="SUPFAM" id="SSF51430">
    <property type="entry name" value="NAD(P)-linked oxidoreductase"/>
    <property type="match status" value="1"/>
</dbReference>
<dbReference type="FunFam" id="3.20.20.100:FF:000015">
    <property type="entry name" value="Oxidoreductase, aldo/keto reductase family"/>
    <property type="match status" value="1"/>
</dbReference>